<reference evidence="1" key="1">
    <citation type="submission" date="2024-06" db="EMBL/GenBank/DDBJ databases">
        <title>Draft Genome Sequence of Deinococcus sonorensis Type Strain KR-87, a Biofilm Producing Representative of the Genus Deinococcus.</title>
        <authorList>
            <person name="Boren L.S."/>
            <person name="Grosso R.A."/>
            <person name="Hugenberg-Cox A.N."/>
            <person name="Hill J.T.E."/>
            <person name="Albert C.M."/>
            <person name="Tuohy J.M."/>
        </authorList>
    </citation>
    <scope>NUCLEOTIDE SEQUENCE</scope>
    <source>
        <strain evidence="1">KR-87</strain>
    </source>
</reference>
<protein>
    <submittedName>
        <fullName evidence="1">Uncharacterized protein</fullName>
    </submittedName>
</protein>
<name>A0AAU7UDE6_9DEIO</name>
<gene>
    <name evidence="1" type="ORF">ABOD76_09730</name>
</gene>
<evidence type="ECO:0000313" key="1">
    <source>
        <dbReference type="EMBL" id="XBV86565.1"/>
    </source>
</evidence>
<dbReference type="AlphaFoldDB" id="A0AAU7UDE6"/>
<dbReference type="EMBL" id="CP158299">
    <property type="protein sequence ID" value="XBV86565.1"/>
    <property type="molecule type" value="Genomic_DNA"/>
</dbReference>
<proteinExistence type="predicted"/>
<organism evidence="1">
    <name type="scientific">Deinococcus sonorensis KR-87</name>
    <dbReference type="NCBI Taxonomy" id="694439"/>
    <lineage>
        <taxon>Bacteria</taxon>
        <taxon>Thermotogati</taxon>
        <taxon>Deinococcota</taxon>
        <taxon>Deinococci</taxon>
        <taxon>Deinococcales</taxon>
        <taxon>Deinococcaceae</taxon>
        <taxon>Deinococcus</taxon>
    </lineage>
</organism>
<accession>A0AAU7UDE6</accession>
<dbReference type="RefSeq" id="WP_350244637.1">
    <property type="nucleotide sequence ID" value="NZ_CP158299.1"/>
</dbReference>
<sequence>MKMWEQQQRSMQERMETLWMEAEDRRQCRRLGRTLWARLLPPLRRLEGWLERRARQAAPQAWSQP</sequence>
<dbReference type="KEGG" id="dsc:ABOD76_09730"/>